<dbReference type="InterPro" id="IPR036641">
    <property type="entry name" value="HPT_dom_sf"/>
</dbReference>
<evidence type="ECO:0000259" key="4">
    <source>
        <dbReference type="PROSITE" id="PS50894"/>
    </source>
</evidence>
<dbReference type="RefSeq" id="WP_175556642.1">
    <property type="nucleotide sequence ID" value="NZ_FORF01000005.1"/>
</dbReference>
<organism evidence="5 6">
    <name type="scientific">Aquamicrobium aerolatum DSM 21857</name>
    <dbReference type="NCBI Taxonomy" id="1121003"/>
    <lineage>
        <taxon>Bacteria</taxon>
        <taxon>Pseudomonadati</taxon>
        <taxon>Pseudomonadota</taxon>
        <taxon>Alphaproteobacteria</taxon>
        <taxon>Hyphomicrobiales</taxon>
        <taxon>Phyllobacteriaceae</taxon>
        <taxon>Aerobium</taxon>
    </lineage>
</organism>
<dbReference type="AlphaFoldDB" id="A0A1I3KB38"/>
<dbReference type="Proteomes" id="UP000242763">
    <property type="component" value="Unassembled WGS sequence"/>
</dbReference>
<dbReference type="Pfam" id="PF01627">
    <property type="entry name" value="Hpt"/>
    <property type="match status" value="1"/>
</dbReference>
<evidence type="ECO:0000313" key="6">
    <source>
        <dbReference type="Proteomes" id="UP000242763"/>
    </source>
</evidence>
<dbReference type="EMBL" id="FORF01000005">
    <property type="protein sequence ID" value="SFI69726.1"/>
    <property type="molecule type" value="Genomic_DNA"/>
</dbReference>
<evidence type="ECO:0000313" key="5">
    <source>
        <dbReference type="EMBL" id="SFI69726.1"/>
    </source>
</evidence>
<feature type="modified residue" description="Phosphohistidine" evidence="2">
    <location>
        <position position="73"/>
    </location>
</feature>
<name>A0A1I3KB38_9HYPH</name>
<dbReference type="SUPFAM" id="SSF47226">
    <property type="entry name" value="Histidine-containing phosphotransfer domain, HPT domain"/>
    <property type="match status" value="1"/>
</dbReference>
<accession>A0A1I3KB38</accession>
<protein>
    <submittedName>
        <fullName evidence="5">HPt (Histidine-containing phosphotransfer) domain-containing protein</fullName>
    </submittedName>
</protein>
<keyword evidence="6" id="KW-1185">Reference proteome</keyword>
<keyword evidence="2" id="KW-0597">Phosphoprotein</keyword>
<evidence type="ECO:0000256" key="3">
    <source>
        <dbReference type="SAM" id="MobiDB-lite"/>
    </source>
</evidence>
<feature type="domain" description="HPt" evidence="4">
    <location>
        <begin position="34"/>
        <end position="123"/>
    </location>
</feature>
<dbReference type="GO" id="GO:0004672">
    <property type="term" value="F:protein kinase activity"/>
    <property type="evidence" value="ECO:0007669"/>
    <property type="project" value="UniProtKB-ARBA"/>
</dbReference>
<evidence type="ECO:0000256" key="2">
    <source>
        <dbReference type="PROSITE-ProRule" id="PRU00110"/>
    </source>
</evidence>
<reference evidence="6" key="1">
    <citation type="submission" date="2016-10" db="EMBL/GenBank/DDBJ databases">
        <authorList>
            <person name="Varghese N."/>
            <person name="Submissions S."/>
        </authorList>
    </citation>
    <scope>NUCLEOTIDE SEQUENCE [LARGE SCALE GENOMIC DNA]</scope>
    <source>
        <strain evidence="6">DSM 21857</strain>
    </source>
</reference>
<dbReference type="InterPro" id="IPR008207">
    <property type="entry name" value="Sig_transdc_His_kin_Hpt_dom"/>
</dbReference>
<keyword evidence="1" id="KW-0902">Two-component regulatory system</keyword>
<proteinExistence type="predicted"/>
<gene>
    <name evidence="5" type="ORF">SAMN03080618_01126</name>
</gene>
<sequence length="123" mass="13118">MADAEEMVAFSCPGGGKDSTSSSRPIDLAHLGRQTMGDRALEEEVLRLFVQQLATVGVRIEDSDAVERQRLAHTLRGSAAGIGAFELSECAAQIEASPDDMGLVGQLSVLIAETRDFIATINR</sequence>
<feature type="region of interest" description="Disordered" evidence="3">
    <location>
        <begin position="1"/>
        <end position="25"/>
    </location>
</feature>
<dbReference type="GO" id="GO:0000160">
    <property type="term" value="P:phosphorelay signal transduction system"/>
    <property type="evidence" value="ECO:0007669"/>
    <property type="project" value="UniProtKB-KW"/>
</dbReference>
<evidence type="ECO:0000256" key="1">
    <source>
        <dbReference type="ARBA" id="ARBA00023012"/>
    </source>
</evidence>
<dbReference type="PROSITE" id="PS50894">
    <property type="entry name" value="HPT"/>
    <property type="match status" value="1"/>
</dbReference>
<dbReference type="STRING" id="1121003.SAMN03080618_01126"/>
<dbReference type="Gene3D" id="1.20.120.160">
    <property type="entry name" value="HPT domain"/>
    <property type="match status" value="1"/>
</dbReference>